<keyword evidence="1" id="KW-0175">Coiled coil</keyword>
<dbReference type="Proteomes" id="UP000755551">
    <property type="component" value="Unassembled WGS sequence"/>
</dbReference>
<dbReference type="RefSeq" id="WP_217333564.1">
    <property type="nucleotide sequence ID" value="NZ_JAHQZT010000002.1"/>
</dbReference>
<evidence type="ECO:0000313" key="3">
    <source>
        <dbReference type="EMBL" id="MBV0932140.1"/>
    </source>
</evidence>
<feature type="domain" description="KfrA N-terminal DNA-binding" evidence="2">
    <location>
        <begin position="6"/>
        <end position="121"/>
    </location>
</feature>
<keyword evidence="3" id="KW-0238">DNA-binding</keyword>
<organism evidence="3 4">
    <name type="scientific">Marinobacterium weihaiense</name>
    <dbReference type="NCBI Taxonomy" id="2851016"/>
    <lineage>
        <taxon>Bacteria</taxon>
        <taxon>Pseudomonadati</taxon>
        <taxon>Pseudomonadota</taxon>
        <taxon>Gammaproteobacteria</taxon>
        <taxon>Oceanospirillales</taxon>
        <taxon>Oceanospirillaceae</taxon>
        <taxon>Marinobacterium</taxon>
    </lineage>
</organism>
<protein>
    <submittedName>
        <fullName evidence="3">DNA-binding protein</fullName>
    </submittedName>
</protein>
<dbReference type="InterPro" id="IPR021104">
    <property type="entry name" value="KfrA_DNA-bd_N"/>
</dbReference>
<proteinExistence type="predicted"/>
<accession>A0ABS6M7C4</accession>
<name>A0ABS6M7C4_9GAMM</name>
<dbReference type="GO" id="GO:0003677">
    <property type="term" value="F:DNA binding"/>
    <property type="evidence" value="ECO:0007669"/>
    <property type="project" value="UniProtKB-KW"/>
</dbReference>
<comment type="caution">
    <text evidence="3">The sequence shown here is derived from an EMBL/GenBank/DDBJ whole genome shotgun (WGS) entry which is preliminary data.</text>
</comment>
<dbReference type="Pfam" id="PF11740">
    <property type="entry name" value="KfrA_N"/>
    <property type="match status" value="1"/>
</dbReference>
<feature type="coiled-coil region" evidence="1">
    <location>
        <begin position="105"/>
        <end position="256"/>
    </location>
</feature>
<reference evidence="3 4" key="1">
    <citation type="submission" date="2021-06" db="EMBL/GenBank/DDBJ databases">
        <title>Bacterium isolated from marine sediment.</title>
        <authorList>
            <person name="Zhu K.-L."/>
            <person name="Du Z.-J."/>
            <person name="Liang Q.-Y."/>
        </authorList>
    </citation>
    <scope>NUCLEOTIDE SEQUENCE [LARGE SCALE GENOMIC DNA]</scope>
    <source>
        <strain evidence="3 4">A346</strain>
    </source>
</reference>
<evidence type="ECO:0000259" key="2">
    <source>
        <dbReference type="Pfam" id="PF11740"/>
    </source>
</evidence>
<evidence type="ECO:0000256" key="1">
    <source>
        <dbReference type="SAM" id="Coils"/>
    </source>
</evidence>
<gene>
    <name evidence="3" type="ORF">KTN04_02150</name>
</gene>
<dbReference type="EMBL" id="JAHQZT010000002">
    <property type="protein sequence ID" value="MBV0932140.1"/>
    <property type="molecule type" value="Genomic_DNA"/>
</dbReference>
<keyword evidence="4" id="KW-1185">Reference proteome</keyword>
<sequence>MDKQLKADIFAAADQCLLSGRAPSASRLSRSLECIADIDLEAVLEEWWYALSGRIRFGDARSVGSEMPESMRQAFGRIWQQAVQEATEEVRAEHLRTSPVDEQAVRERDEAVKRSQAALEELEQRYREQELKLDQSQERVQSLEADLTAVRQELAGQTTLHVQEKQRRQNAEQELEQLRKAHEDTKRVFDQRVRDEKRHSLEALAKVDVDMRHYRNALEKLRDESGRKEAELTREMHELQSRLAQRDARVEAMNNQLRSQDDAINVHKSSDAQQQREVARLGAQLLSETNRSKRCEEQLRTVETQLTSLKQKHAGEAAEYVRRENQLRAQLKERDEALQKAQVRAKGLEERCDAIEEEMRRLKQRPQG</sequence>
<evidence type="ECO:0000313" key="4">
    <source>
        <dbReference type="Proteomes" id="UP000755551"/>
    </source>
</evidence>
<feature type="coiled-coil region" evidence="1">
    <location>
        <begin position="292"/>
        <end position="365"/>
    </location>
</feature>